<proteinExistence type="inferred from homology"/>
<keyword evidence="2 3" id="KW-0690">Ribosome biogenesis</keyword>
<dbReference type="RefSeq" id="WP_012813671.1">
    <property type="nucleotide sequence ID" value="NC_013222.1"/>
</dbReference>
<comment type="similarity">
    <text evidence="3">Belongs to the RimP family.</text>
</comment>
<dbReference type="KEGG" id="rbi:RB2501_03740"/>
<sequence>MDSNRLEKRVSELLDEALAGRPELFLIDLKVNPDQSIQVTLDGDEGISLQDCMDISRAVEHSLDRDEFNFSLEVGSAGATAPLLMPRQYRKHIGRKLAVRRAGKEVQGTLTAADDKDITLSWKAREPKPVGKGKHTVRKEETIPHSEIEQAKVVLKF</sequence>
<organism evidence="6 7">
    <name type="scientific">Robiginitalea biformata (strain ATCC BAA-864 / DSM 15991 / KCTC 12146 / HTCC2501)</name>
    <dbReference type="NCBI Taxonomy" id="313596"/>
    <lineage>
        <taxon>Bacteria</taxon>
        <taxon>Pseudomonadati</taxon>
        <taxon>Bacteroidota</taxon>
        <taxon>Flavobacteriia</taxon>
        <taxon>Flavobacteriales</taxon>
        <taxon>Flavobacteriaceae</taxon>
        <taxon>Robiginitalea</taxon>
    </lineage>
</organism>
<dbReference type="PANTHER" id="PTHR33867:SF1">
    <property type="entry name" value="RIBOSOME MATURATION FACTOR RIMP"/>
    <property type="match status" value="1"/>
</dbReference>
<dbReference type="Proteomes" id="UP000009049">
    <property type="component" value="Chromosome"/>
</dbReference>
<dbReference type="eggNOG" id="COG0779">
    <property type="taxonomic scope" value="Bacteria"/>
</dbReference>
<dbReference type="HAMAP" id="MF_01077">
    <property type="entry name" value="RimP"/>
    <property type="match status" value="1"/>
</dbReference>
<evidence type="ECO:0000313" key="6">
    <source>
        <dbReference type="EMBL" id="EAR15976.1"/>
    </source>
</evidence>
<dbReference type="PANTHER" id="PTHR33867">
    <property type="entry name" value="RIBOSOME MATURATION FACTOR RIMP"/>
    <property type="match status" value="1"/>
</dbReference>
<dbReference type="InterPro" id="IPR028998">
    <property type="entry name" value="RimP_C"/>
</dbReference>
<evidence type="ECO:0000259" key="5">
    <source>
        <dbReference type="Pfam" id="PF17384"/>
    </source>
</evidence>
<reference evidence="6 7" key="1">
    <citation type="journal article" date="2009" name="J. Bacteriol.">
        <title>Complete genome sequence of Robiginitalea biformata HTCC2501.</title>
        <authorList>
            <person name="Oh H.M."/>
            <person name="Giovannoni S.J."/>
            <person name="Lee K."/>
            <person name="Ferriera S."/>
            <person name="Johnson J."/>
            <person name="Cho J.C."/>
        </authorList>
    </citation>
    <scope>NUCLEOTIDE SEQUENCE [LARGE SCALE GENOMIC DNA]</scope>
    <source>
        <strain evidence="7">ATCC BAA-864 / HTCC2501 / KCTC 12146</strain>
    </source>
</reference>
<comment type="subcellular location">
    <subcellularLocation>
        <location evidence="3">Cytoplasm</location>
    </subcellularLocation>
</comment>
<dbReference type="GO" id="GO:0005737">
    <property type="term" value="C:cytoplasm"/>
    <property type="evidence" value="ECO:0007669"/>
    <property type="project" value="UniProtKB-SubCell"/>
</dbReference>
<dbReference type="SUPFAM" id="SSF75420">
    <property type="entry name" value="YhbC-like, N-terminal domain"/>
    <property type="match status" value="1"/>
</dbReference>
<dbReference type="InterPro" id="IPR028989">
    <property type="entry name" value="RimP_N"/>
</dbReference>
<dbReference type="HOGENOM" id="CLU_070525_3_1_10"/>
<keyword evidence="7" id="KW-1185">Reference proteome</keyword>
<dbReference type="EMBL" id="CP001712">
    <property type="protein sequence ID" value="EAR15976.1"/>
    <property type="molecule type" value="Genomic_DNA"/>
</dbReference>
<gene>
    <name evidence="3" type="primary">rimP</name>
    <name evidence="6" type="ordered locus">RB2501_03740</name>
</gene>
<dbReference type="InterPro" id="IPR003728">
    <property type="entry name" value="Ribosome_maturation_RimP"/>
</dbReference>
<evidence type="ECO:0000256" key="1">
    <source>
        <dbReference type="ARBA" id="ARBA00022490"/>
    </source>
</evidence>
<protein>
    <recommendedName>
        <fullName evidence="3">Ribosome maturation factor RimP</fullName>
    </recommendedName>
</protein>
<evidence type="ECO:0000259" key="4">
    <source>
        <dbReference type="Pfam" id="PF02576"/>
    </source>
</evidence>
<dbReference type="InterPro" id="IPR035956">
    <property type="entry name" value="RimP_N_sf"/>
</dbReference>
<evidence type="ECO:0000256" key="3">
    <source>
        <dbReference type="HAMAP-Rule" id="MF_01077"/>
    </source>
</evidence>
<dbReference type="OrthoDB" id="9789702at2"/>
<comment type="function">
    <text evidence="3">Required for maturation of 30S ribosomal subunits.</text>
</comment>
<name>A4CGB8_ROBBH</name>
<evidence type="ECO:0000256" key="2">
    <source>
        <dbReference type="ARBA" id="ARBA00022517"/>
    </source>
</evidence>
<keyword evidence="1 3" id="KW-0963">Cytoplasm</keyword>
<dbReference type="GO" id="GO:0042274">
    <property type="term" value="P:ribosomal small subunit biogenesis"/>
    <property type="evidence" value="ECO:0007669"/>
    <property type="project" value="UniProtKB-UniRule"/>
</dbReference>
<dbReference type="AlphaFoldDB" id="A4CGB8"/>
<dbReference type="NCBIfam" id="NF002531">
    <property type="entry name" value="PRK02001.1"/>
    <property type="match status" value="1"/>
</dbReference>
<feature type="domain" description="Ribosome maturation factor RimP C-terminal" evidence="5">
    <location>
        <begin position="85"/>
        <end position="157"/>
    </location>
</feature>
<dbReference type="Gene3D" id="3.30.300.70">
    <property type="entry name" value="RimP-like superfamily, N-terminal"/>
    <property type="match status" value="1"/>
</dbReference>
<feature type="domain" description="Ribosome maturation factor RimP N-terminal" evidence="4">
    <location>
        <begin position="27"/>
        <end position="79"/>
    </location>
</feature>
<accession>A4CGB8</accession>
<dbReference type="Pfam" id="PF17384">
    <property type="entry name" value="DUF150_C"/>
    <property type="match status" value="1"/>
</dbReference>
<evidence type="ECO:0000313" key="7">
    <source>
        <dbReference type="Proteomes" id="UP000009049"/>
    </source>
</evidence>
<dbReference type="STRING" id="313596.RB2501_03740"/>
<dbReference type="Pfam" id="PF02576">
    <property type="entry name" value="RimP_N"/>
    <property type="match status" value="1"/>
</dbReference>